<name>A0A855X6Y2_9BACT</name>
<feature type="transmembrane region" description="Helical" evidence="1">
    <location>
        <begin position="250"/>
        <end position="278"/>
    </location>
</feature>
<dbReference type="Proteomes" id="UP000250918">
    <property type="component" value="Unassembled WGS sequence"/>
</dbReference>
<comment type="caution">
    <text evidence="2">The sequence shown here is derived from an EMBL/GenBank/DDBJ whole genome shotgun (WGS) entry which is preliminary data.</text>
</comment>
<reference evidence="2 3" key="1">
    <citation type="journal article" date="2018" name="ISME J.">
        <title>A methanotrophic archaeon couples anaerobic oxidation of methane to Fe(III) reduction.</title>
        <authorList>
            <person name="Cai C."/>
            <person name="Leu A.O."/>
            <person name="Xie G.J."/>
            <person name="Guo J."/>
            <person name="Feng Y."/>
            <person name="Zhao J.X."/>
            <person name="Tyson G.W."/>
            <person name="Yuan Z."/>
            <person name="Hu S."/>
        </authorList>
    </citation>
    <scope>NUCLEOTIDE SEQUENCE [LARGE SCALE GENOMIC DNA]</scope>
    <source>
        <strain evidence="2">FeB_12</strain>
    </source>
</reference>
<evidence type="ECO:0000313" key="2">
    <source>
        <dbReference type="EMBL" id="PWB76395.1"/>
    </source>
</evidence>
<protein>
    <submittedName>
        <fullName evidence="2">Uncharacterized protein</fullName>
    </submittedName>
</protein>
<keyword evidence="1" id="KW-0812">Transmembrane</keyword>
<evidence type="ECO:0000313" key="3">
    <source>
        <dbReference type="Proteomes" id="UP000250918"/>
    </source>
</evidence>
<feature type="transmembrane region" description="Helical" evidence="1">
    <location>
        <begin position="90"/>
        <end position="111"/>
    </location>
</feature>
<feature type="transmembrane region" description="Helical" evidence="1">
    <location>
        <begin position="26"/>
        <end position="45"/>
    </location>
</feature>
<feature type="transmembrane region" description="Helical" evidence="1">
    <location>
        <begin position="176"/>
        <end position="197"/>
    </location>
</feature>
<accession>A0A855X6Y2</accession>
<proteinExistence type="predicted"/>
<sequence>MAILKNFNQFLSIFLDTLRAVGRGRIWLVLLGYAAVIALGLLALYRCFTPVTYPFSRAVLGLASTVGGWNPQAFYQYPGQFLILPVAHSWFKVVVAILFEGLILGTAALMFHRYYTGSDETTRKSRSLWSSWGHFILASLLLNFLLIVLSFVPGFFQTYLEGNPRRQMIFELAVVPFVYAVLQGLFFFVIPAIALYGETIVQALGRSFRAFIRRPLTCFFLATAALALPTLVSLAANHPDVIIEKFHPELVYWVLLIGVAADMVFNFLWIGTAVRYLVDEES</sequence>
<keyword evidence="1" id="KW-0472">Membrane</keyword>
<feature type="transmembrane region" description="Helical" evidence="1">
    <location>
        <begin position="132"/>
        <end position="156"/>
    </location>
</feature>
<keyword evidence="1" id="KW-1133">Transmembrane helix</keyword>
<dbReference type="AlphaFoldDB" id="A0A855X6Y2"/>
<feature type="transmembrane region" description="Helical" evidence="1">
    <location>
        <begin position="218"/>
        <end position="238"/>
    </location>
</feature>
<organism evidence="2 3">
    <name type="scientific">candidate division GN15 bacterium</name>
    <dbReference type="NCBI Taxonomy" id="2072418"/>
    <lineage>
        <taxon>Bacteria</taxon>
        <taxon>candidate division GN15</taxon>
    </lineage>
</organism>
<gene>
    <name evidence="2" type="ORF">C3F09_00040</name>
</gene>
<evidence type="ECO:0000256" key="1">
    <source>
        <dbReference type="SAM" id="Phobius"/>
    </source>
</evidence>
<dbReference type="EMBL" id="PQAP01000001">
    <property type="protein sequence ID" value="PWB76395.1"/>
    <property type="molecule type" value="Genomic_DNA"/>
</dbReference>